<dbReference type="AlphaFoldDB" id="A0A3A1Y106"/>
<dbReference type="GO" id="GO:0004822">
    <property type="term" value="F:isoleucine-tRNA ligase activity"/>
    <property type="evidence" value="ECO:0007669"/>
    <property type="project" value="UniProtKB-UniRule"/>
</dbReference>
<comment type="cofactor">
    <cofactor evidence="14">
        <name>Zn(2+)</name>
        <dbReference type="ChEBI" id="CHEBI:29105"/>
    </cofactor>
    <text evidence="14">Binds 1 zinc ion per subunit.</text>
</comment>
<feature type="short sequence motif" description="'KMSKS' region" evidence="14">
    <location>
        <begin position="612"/>
        <end position="616"/>
    </location>
</feature>
<dbReference type="SUPFAM" id="SSF47323">
    <property type="entry name" value="Anticodon-binding domain of a subclass of class I aminoacyl-tRNA synthetases"/>
    <property type="match status" value="1"/>
</dbReference>
<protein>
    <recommendedName>
        <fullName evidence="14">Isoleucine--tRNA ligase</fullName>
        <ecNumber evidence="14">6.1.1.5</ecNumber>
    </recommendedName>
    <alternativeName>
        <fullName evidence="14">Isoleucyl-tRNA synthetase</fullName>
        <shortName evidence="14">IleRS</shortName>
    </alternativeName>
</protein>
<evidence type="ECO:0000256" key="13">
    <source>
        <dbReference type="ARBA" id="ARBA00048359"/>
    </source>
</evidence>
<dbReference type="Gene3D" id="1.10.730.20">
    <property type="match status" value="1"/>
</dbReference>
<evidence type="ECO:0000259" key="15">
    <source>
        <dbReference type="Pfam" id="PF00133"/>
    </source>
</evidence>
<evidence type="ECO:0000256" key="2">
    <source>
        <dbReference type="ARBA" id="ARBA00006887"/>
    </source>
</evidence>
<dbReference type="PRINTS" id="PR00984">
    <property type="entry name" value="TRNASYNTHILE"/>
</dbReference>
<dbReference type="InterPro" id="IPR002300">
    <property type="entry name" value="aa-tRNA-synth_Ia"/>
</dbReference>
<dbReference type="RefSeq" id="WP_119497935.1">
    <property type="nucleotide sequence ID" value="NZ_NRJH01000081.1"/>
</dbReference>
<keyword evidence="10 14" id="KW-0648">Protein biosynthesis</keyword>
<proteinExistence type="inferred from homology"/>
<evidence type="ECO:0000256" key="4">
    <source>
        <dbReference type="ARBA" id="ARBA00022490"/>
    </source>
</evidence>
<evidence type="ECO:0000256" key="8">
    <source>
        <dbReference type="ARBA" id="ARBA00022833"/>
    </source>
</evidence>
<comment type="caution">
    <text evidence="18">The sequence shown here is derived from an EMBL/GenBank/DDBJ whole genome shotgun (WGS) entry which is preliminary data.</text>
</comment>
<feature type="domain" description="Aminoacyl-tRNA synthetase class Ia" evidence="15">
    <location>
        <begin position="27"/>
        <end position="651"/>
    </location>
</feature>
<comment type="domain">
    <text evidence="14">IleRS has two distinct active sites: one for aminoacylation and one for editing. The misactivated valine is translocated from the active site to the editing site, which sterically excludes the correctly activated isoleucine. The single editing site contains two valyl binding pockets, one specific for each substrate (Val-AMP or Val-tRNA(Ile)).</text>
</comment>
<dbReference type="NCBIfam" id="TIGR00392">
    <property type="entry name" value="ileS"/>
    <property type="match status" value="1"/>
</dbReference>
<dbReference type="GO" id="GO:0008270">
    <property type="term" value="F:zinc ion binding"/>
    <property type="evidence" value="ECO:0007669"/>
    <property type="project" value="UniProtKB-UniRule"/>
</dbReference>
<dbReference type="SUPFAM" id="SSF52374">
    <property type="entry name" value="Nucleotidylyl transferase"/>
    <property type="match status" value="1"/>
</dbReference>
<evidence type="ECO:0000256" key="9">
    <source>
        <dbReference type="ARBA" id="ARBA00022840"/>
    </source>
</evidence>
<dbReference type="InterPro" id="IPR050081">
    <property type="entry name" value="Ile-tRNA_ligase"/>
</dbReference>
<dbReference type="GO" id="GO:0005829">
    <property type="term" value="C:cytosol"/>
    <property type="evidence" value="ECO:0007669"/>
    <property type="project" value="TreeGrafter"/>
</dbReference>
<dbReference type="InterPro" id="IPR002301">
    <property type="entry name" value="Ile-tRNA-ligase"/>
</dbReference>
<feature type="binding site" evidence="14">
    <location>
        <position position="926"/>
    </location>
    <ligand>
        <name>Zn(2+)</name>
        <dbReference type="ChEBI" id="CHEBI:29105"/>
    </ligand>
</feature>
<dbReference type="Pfam" id="PF06827">
    <property type="entry name" value="zf-FPG_IleRS"/>
    <property type="match status" value="1"/>
</dbReference>
<evidence type="ECO:0000256" key="6">
    <source>
        <dbReference type="ARBA" id="ARBA00022723"/>
    </source>
</evidence>
<keyword evidence="19" id="KW-1185">Reference proteome</keyword>
<organism evidence="18 19">
    <name type="scientific">Psittacicella melopsittaci</name>
    <dbReference type="NCBI Taxonomy" id="2028576"/>
    <lineage>
        <taxon>Bacteria</taxon>
        <taxon>Pseudomonadati</taxon>
        <taxon>Pseudomonadota</taxon>
        <taxon>Gammaproteobacteria</taxon>
        <taxon>Pasteurellales</taxon>
        <taxon>Psittacicellaceae</taxon>
        <taxon>Psittacicella</taxon>
    </lineage>
</organism>
<dbReference type="GO" id="GO:0002161">
    <property type="term" value="F:aminoacyl-tRNA deacylase activity"/>
    <property type="evidence" value="ECO:0007669"/>
    <property type="project" value="InterPro"/>
</dbReference>
<dbReference type="InterPro" id="IPR014729">
    <property type="entry name" value="Rossmann-like_a/b/a_fold"/>
</dbReference>
<comment type="function">
    <text evidence="12 14">Catalyzes the attachment of isoleucine to tRNA(Ile). As IleRS can inadvertently accommodate and process structurally similar amino acids such as valine, to avoid such errors it has two additional distinct tRNA(Ile)-dependent editing activities. One activity is designated as 'pretransfer' editing and involves the hydrolysis of activated Val-AMP. The other activity is designated 'posttransfer' editing and involves deacylation of mischarged Val-tRNA(Ile).</text>
</comment>
<dbReference type="GO" id="GO:0005524">
    <property type="term" value="F:ATP binding"/>
    <property type="evidence" value="ECO:0007669"/>
    <property type="project" value="UniProtKB-UniRule"/>
</dbReference>
<dbReference type="GO" id="GO:0006428">
    <property type="term" value="P:isoleucyl-tRNA aminoacylation"/>
    <property type="evidence" value="ECO:0007669"/>
    <property type="project" value="UniProtKB-UniRule"/>
</dbReference>
<dbReference type="InterPro" id="IPR010663">
    <property type="entry name" value="Znf_FPG/IleRS"/>
</dbReference>
<dbReference type="HAMAP" id="MF_02002">
    <property type="entry name" value="Ile_tRNA_synth_type1"/>
    <property type="match status" value="1"/>
</dbReference>
<feature type="binding site" evidence="14">
    <location>
        <position position="906"/>
    </location>
    <ligand>
        <name>Zn(2+)</name>
        <dbReference type="ChEBI" id="CHEBI:29105"/>
    </ligand>
</feature>
<evidence type="ECO:0000259" key="17">
    <source>
        <dbReference type="Pfam" id="PF08264"/>
    </source>
</evidence>
<dbReference type="Pfam" id="PF08264">
    <property type="entry name" value="Anticodon_1"/>
    <property type="match status" value="1"/>
</dbReference>
<dbReference type="PROSITE" id="PS00178">
    <property type="entry name" value="AA_TRNA_LIGASE_I"/>
    <property type="match status" value="1"/>
</dbReference>
<evidence type="ECO:0000256" key="10">
    <source>
        <dbReference type="ARBA" id="ARBA00022917"/>
    </source>
</evidence>
<gene>
    <name evidence="14" type="primary">ileS</name>
    <name evidence="18" type="ORF">CJP74_07725</name>
</gene>
<dbReference type="FunFam" id="3.40.50.620:FF:000042">
    <property type="entry name" value="Isoleucine--tRNA ligase"/>
    <property type="match status" value="1"/>
</dbReference>
<dbReference type="InterPro" id="IPR013155">
    <property type="entry name" value="M/V/L/I-tRNA-synth_anticd-bd"/>
</dbReference>
<dbReference type="Gene3D" id="3.40.50.620">
    <property type="entry name" value="HUPs"/>
    <property type="match status" value="2"/>
</dbReference>
<reference evidence="18 19" key="1">
    <citation type="submission" date="2017-08" db="EMBL/GenBank/DDBJ databases">
        <title>Reclassification of Bisgaard taxon 37 and 44.</title>
        <authorList>
            <person name="Christensen H."/>
        </authorList>
    </citation>
    <scope>NUCLEOTIDE SEQUENCE [LARGE SCALE GENOMIC DNA]</scope>
    <source>
        <strain evidence="18 19">B96_4</strain>
    </source>
</reference>
<dbReference type="FunFam" id="1.10.730.20:FF:000001">
    <property type="entry name" value="Isoleucine--tRNA ligase"/>
    <property type="match status" value="1"/>
</dbReference>
<dbReference type="EC" id="6.1.1.5" evidence="14"/>
<dbReference type="Proteomes" id="UP000266258">
    <property type="component" value="Unassembled WGS sequence"/>
</dbReference>
<keyword evidence="5 14" id="KW-0436">Ligase</keyword>
<evidence type="ECO:0000256" key="1">
    <source>
        <dbReference type="ARBA" id="ARBA00004496"/>
    </source>
</evidence>
<feature type="binding site" evidence="14">
    <location>
        <position position="571"/>
    </location>
    <ligand>
        <name>L-isoleucyl-5'-AMP</name>
        <dbReference type="ChEBI" id="CHEBI:178002"/>
    </ligand>
</feature>
<dbReference type="PANTHER" id="PTHR42765">
    <property type="entry name" value="SOLEUCYL-TRNA SYNTHETASE"/>
    <property type="match status" value="1"/>
</dbReference>
<dbReference type="SUPFAM" id="SSF50677">
    <property type="entry name" value="ValRS/IleRS/LeuRS editing domain"/>
    <property type="match status" value="1"/>
</dbReference>
<comment type="subcellular location">
    <subcellularLocation>
        <location evidence="1 14">Cytoplasm</location>
    </subcellularLocation>
</comment>
<evidence type="ECO:0000256" key="3">
    <source>
        <dbReference type="ARBA" id="ARBA00011245"/>
    </source>
</evidence>
<evidence type="ECO:0000313" key="19">
    <source>
        <dbReference type="Proteomes" id="UP000266258"/>
    </source>
</evidence>
<keyword evidence="11 14" id="KW-0030">Aminoacyl-tRNA synthetase</keyword>
<evidence type="ECO:0000256" key="7">
    <source>
        <dbReference type="ARBA" id="ARBA00022741"/>
    </source>
</evidence>
<feature type="domain" description="Methionyl/Valyl/Leucyl/Isoleucyl-tRNA synthetase anticodon-binding" evidence="17">
    <location>
        <begin position="695"/>
        <end position="848"/>
    </location>
</feature>
<feature type="short sequence motif" description="'HIGH' region" evidence="14">
    <location>
        <begin position="58"/>
        <end position="68"/>
    </location>
</feature>
<dbReference type="InterPro" id="IPR009008">
    <property type="entry name" value="Val/Leu/Ile-tRNA-synth_edit"/>
</dbReference>
<name>A0A3A1Y106_9GAMM</name>
<evidence type="ECO:0000256" key="11">
    <source>
        <dbReference type="ARBA" id="ARBA00023146"/>
    </source>
</evidence>
<feature type="domain" description="Zinc finger FPG/IleRS-type" evidence="16">
    <location>
        <begin position="905"/>
        <end position="932"/>
    </location>
</feature>
<dbReference type="PANTHER" id="PTHR42765:SF1">
    <property type="entry name" value="ISOLEUCINE--TRNA LIGASE, MITOCHONDRIAL"/>
    <property type="match status" value="1"/>
</dbReference>
<dbReference type="EMBL" id="NRJH01000081">
    <property type="protein sequence ID" value="RIY31265.1"/>
    <property type="molecule type" value="Genomic_DNA"/>
</dbReference>
<dbReference type="InterPro" id="IPR033708">
    <property type="entry name" value="Anticodon_Ile_BEm"/>
</dbReference>
<evidence type="ECO:0000259" key="16">
    <source>
        <dbReference type="Pfam" id="PF06827"/>
    </source>
</evidence>
<accession>A0A3A1Y106</accession>
<dbReference type="InterPro" id="IPR009080">
    <property type="entry name" value="tRNAsynth_Ia_anticodon-bd"/>
</dbReference>
<sequence>MSENNYNLNLPQTDFPMRGELPKREPQMLEKWYKDELYQQIRKSRENRPMYILHDGPPYANGTIHLGHALNKILKDIIIKAKTIEGYDSPYIPGWDCHGLPIELKVEGLVGKPGVNVDAKEFRQKCREYALEQVELQRRDFKRLGVLGDWDNPYLTMNFDTEAEIIRTLGKLVENGHMFKGHKPVYWCVDCASALAEAEVEYRDKKSESIYVAFEAKDAKAVNEKFGVTDTSVPTFAMIWTTTPWTIPGNRAISLNPEFEYVLVKATVKNNQYFAEAKYFVLAKELVEAVAKACDFESYEVVGNPVLGKDLELLTFVHPLFGHDVPFILGDHVGLDAGTGLVHTAPDNGLEDFEVCKKYNIGLANIINDDSEFKADVPKFAGLKIFDANVPVIKELAYAGRLVHKSSIHHSYPHCWRHKTPVVYRATPQWFIGMDVAGLRQNVLDEIKQVKWIPAWGQPRIENMVSGRPDWCISRQRTWGVPIPVFTNKETGELHPQTLEIIEKVAKLVEKDGIQAWWDVSNEELLGAEDANKYTKAKDTLDVWFDSGSTSQTVVKLRPEFKGNTTDMYLEGSDQHRGWFMSSICIGAGVTQKAPYKEVLTHGFIVDGNGQKMSKSLGNVIVPQEVNEKYGADILRLWVAQTDYTSDIRVSDEILKRSVDQYRRIRNTMRFLLANLNGFDPAKHAVPTEQMLSVDRYVVSLAKKYQEQVRNNYENYELHLIVKTLMQFCSVDLGSFYLDTVKDRIYTLKEDSLARRSAQTAMYYVAEALVRWMAPILSFTAQEAWEHLPGERDPYVFTAYYFDKLVDNDTAVSDAQWKELLDVRYEANVALEALRKDKTIGSSLDAELTLYVSPEAKDLVKALETLGSESKYVFLVSKLNVKPLAESPVEAEKFAVEAHKYNEPKCDRCWHLDPSVGTDEHHKDLCHRCVDNLEGHGEVRHFA</sequence>
<dbReference type="Pfam" id="PF00133">
    <property type="entry name" value="tRNA-synt_1"/>
    <property type="match status" value="1"/>
</dbReference>
<dbReference type="GO" id="GO:0000049">
    <property type="term" value="F:tRNA binding"/>
    <property type="evidence" value="ECO:0007669"/>
    <property type="project" value="InterPro"/>
</dbReference>
<dbReference type="Gene3D" id="1.10.10.830">
    <property type="entry name" value="Ile-tRNA synthetase CP2 domain-like"/>
    <property type="match status" value="1"/>
</dbReference>
<evidence type="ECO:0000256" key="14">
    <source>
        <dbReference type="HAMAP-Rule" id="MF_02002"/>
    </source>
</evidence>
<dbReference type="InterPro" id="IPR023585">
    <property type="entry name" value="Ile-tRNA-ligase_type1"/>
</dbReference>
<keyword evidence="4 14" id="KW-0963">Cytoplasm</keyword>
<dbReference type="CDD" id="cd07960">
    <property type="entry name" value="Anticodon_Ia_Ile_BEm"/>
    <property type="match status" value="1"/>
</dbReference>
<keyword evidence="9 14" id="KW-0067">ATP-binding</keyword>
<feature type="binding site" evidence="14">
    <location>
        <position position="615"/>
    </location>
    <ligand>
        <name>ATP</name>
        <dbReference type="ChEBI" id="CHEBI:30616"/>
    </ligand>
</feature>
<keyword evidence="8 14" id="KW-0862">Zinc</keyword>
<evidence type="ECO:0000256" key="12">
    <source>
        <dbReference type="ARBA" id="ARBA00025217"/>
    </source>
</evidence>
<evidence type="ECO:0000256" key="5">
    <source>
        <dbReference type="ARBA" id="ARBA00022598"/>
    </source>
</evidence>
<dbReference type="OrthoDB" id="9810365at2"/>
<comment type="subunit">
    <text evidence="3 14">Monomer.</text>
</comment>
<comment type="similarity">
    <text evidence="2 14">Belongs to the class-I aminoacyl-tRNA synthetase family. IleS type 1 subfamily.</text>
</comment>
<evidence type="ECO:0000313" key="18">
    <source>
        <dbReference type="EMBL" id="RIY31265.1"/>
    </source>
</evidence>
<dbReference type="InterPro" id="IPR001412">
    <property type="entry name" value="aa-tRNA-synth_I_CS"/>
</dbReference>
<keyword evidence="7 14" id="KW-0547">Nucleotide-binding</keyword>
<keyword evidence="6 14" id="KW-0479">Metal-binding</keyword>
<feature type="binding site" evidence="14">
    <location>
        <position position="909"/>
    </location>
    <ligand>
        <name>Zn(2+)</name>
        <dbReference type="ChEBI" id="CHEBI:29105"/>
    </ligand>
</feature>
<comment type="catalytic activity">
    <reaction evidence="13 14">
        <text>tRNA(Ile) + L-isoleucine + ATP = L-isoleucyl-tRNA(Ile) + AMP + diphosphate</text>
        <dbReference type="Rhea" id="RHEA:11060"/>
        <dbReference type="Rhea" id="RHEA-COMP:9666"/>
        <dbReference type="Rhea" id="RHEA-COMP:9695"/>
        <dbReference type="ChEBI" id="CHEBI:30616"/>
        <dbReference type="ChEBI" id="CHEBI:33019"/>
        <dbReference type="ChEBI" id="CHEBI:58045"/>
        <dbReference type="ChEBI" id="CHEBI:78442"/>
        <dbReference type="ChEBI" id="CHEBI:78528"/>
        <dbReference type="ChEBI" id="CHEBI:456215"/>
        <dbReference type="EC" id="6.1.1.5"/>
    </reaction>
</comment>
<dbReference type="FunFam" id="3.40.50.620:FF:000048">
    <property type="entry name" value="Isoleucine--tRNA ligase"/>
    <property type="match status" value="1"/>
</dbReference>
<feature type="binding site" evidence="14">
    <location>
        <position position="929"/>
    </location>
    <ligand>
        <name>Zn(2+)</name>
        <dbReference type="ChEBI" id="CHEBI:29105"/>
    </ligand>
</feature>